<sequence length="255" mass="25825">NLYCNFFSSAPLQPLGRTQATTTAPVSQPPAQPTGSSGDKYAALADLDSAFSAPVTTATSINWGGLDGGIINWGGTSSTAAYSPLGKPGNPFLNSRVANPFGVGPPVGLPAFSGAAPTSTVNPFQTAMVAGMPTSTSAGFSGHFAMPGQPGAGFSQFGHMQNGGFGMVPSSVGYGGAGAFTQQQFMMPTQPPGVPQAGGWTHMAAIPVSQPVANPFMVIAICRSTCLYSLIAKCMSSLAVFFCAASLLFLSPTLL</sequence>
<evidence type="ECO:0000256" key="2">
    <source>
        <dbReference type="SAM" id="Phobius"/>
    </source>
</evidence>
<keyword evidence="2" id="KW-1133">Transmembrane helix</keyword>
<dbReference type="AlphaFoldDB" id="A0A8S4A0M9"/>
<reference evidence="3" key="1">
    <citation type="submission" date="2021-04" db="EMBL/GenBank/DDBJ databases">
        <authorList>
            <consortium name="Molecular Ecology Group"/>
        </authorList>
    </citation>
    <scope>NUCLEOTIDE SEQUENCE</scope>
</reference>
<evidence type="ECO:0000256" key="1">
    <source>
        <dbReference type="SAM" id="MobiDB-lite"/>
    </source>
</evidence>
<evidence type="ECO:0000313" key="4">
    <source>
        <dbReference type="Proteomes" id="UP000678393"/>
    </source>
</evidence>
<protein>
    <submittedName>
        <fullName evidence="3">Uncharacterized protein</fullName>
    </submittedName>
</protein>
<comment type="caution">
    <text evidence="3">The sequence shown here is derived from an EMBL/GenBank/DDBJ whole genome shotgun (WGS) entry which is preliminary data.</text>
</comment>
<proteinExistence type="predicted"/>
<feature type="transmembrane region" description="Helical" evidence="2">
    <location>
        <begin position="227"/>
        <end position="250"/>
    </location>
</feature>
<accession>A0A8S4A0M9</accession>
<evidence type="ECO:0000313" key="3">
    <source>
        <dbReference type="EMBL" id="CAG5135269.1"/>
    </source>
</evidence>
<feature type="non-terminal residue" evidence="3">
    <location>
        <position position="1"/>
    </location>
</feature>
<feature type="compositionally biased region" description="Polar residues" evidence="1">
    <location>
        <begin position="17"/>
        <end position="26"/>
    </location>
</feature>
<name>A0A8S4A0M9_9EUPU</name>
<keyword evidence="4" id="KW-1185">Reference proteome</keyword>
<dbReference type="EMBL" id="CAJHNH020008113">
    <property type="protein sequence ID" value="CAG5135269.1"/>
    <property type="molecule type" value="Genomic_DNA"/>
</dbReference>
<gene>
    <name evidence="3" type="ORF">CUNI_LOCUS20827</name>
</gene>
<keyword evidence="2" id="KW-0472">Membrane</keyword>
<dbReference type="Proteomes" id="UP000678393">
    <property type="component" value="Unassembled WGS sequence"/>
</dbReference>
<keyword evidence="2" id="KW-0812">Transmembrane</keyword>
<organism evidence="3 4">
    <name type="scientific">Candidula unifasciata</name>
    <dbReference type="NCBI Taxonomy" id="100452"/>
    <lineage>
        <taxon>Eukaryota</taxon>
        <taxon>Metazoa</taxon>
        <taxon>Spiralia</taxon>
        <taxon>Lophotrochozoa</taxon>
        <taxon>Mollusca</taxon>
        <taxon>Gastropoda</taxon>
        <taxon>Heterobranchia</taxon>
        <taxon>Euthyneura</taxon>
        <taxon>Panpulmonata</taxon>
        <taxon>Eupulmonata</taxon>
        <taxon>Stylommatophora</taxon>
        <taxon>Helicina</taxon>
        <taxon>Helicoidea</taxon>
        <taxon>Geomitridae</taxon>
        <taxon>Candidula</taxon>
    </lineage>
</organism>
<feature type="region of interest" description="Disordered" evidence="1">
    <location>
        <begin position="17"/>
        <end position="39"/>
    </location>
</feature>